<keyword evidence="2" id="KW-1185">Reference proteome</keyword>
<dbReference type="AlphaFoldDB" id="A0A6A0A4G8"/>
<protein>
    <submittedName>
        <fullName evidence="1">AAA domain-containing protein</fullName>
    </submittedName>
</protein>
<name>A0A6A0A4G8_HAELA</name>
<comment type="caution">
    <text evidence="1">The sequence shown here is derived from an EMBL/GenBank/DDBJ whole genome shotgun (WGS) entry which is preliminary data.</text>
</comment>
<evidence type="ECO:0000313" key="2">
    <source>
        <dbReference type="Proteomes" id="UP000485058"/>
    </source>
</evidence>
<reference evidence="1 2" key="1">
    <citation type="submission" date="2020-02" db="EMBL/GenBank/DDBJ databases">
        <title>Draft genome sequence of Haematococcus lacustris strain NIES-144.</title>
        <authorList>
            <person name="Morimoto D."/>
            <person name="Nakagawa S."/>
            <person name="Yoshida T."/>
            <person name="Sawayama S."/>
        </authorList>
    </citation>
    <scope>NUCLEOTIDE SEQUENCE [LARGE SCALE GENOMIC DNA]</scope>
    <source>
        <strain evidence="1 2">NIES-144</strain>
    </source>
</reference>
<feature type="non-terminal residue" evidence="1">
    <location>
        <position position="149"/>
    </location>
</feature>
<evidence type="ECO:0000313" key="1">
    <source>
        <dbReference type="EMBL" id="GFH25562.1"/>
    </source>
</evidence>
<proteinExistence type="predicted"/>
<dbReference type="EMBL" id="BLLF01002849">
    <property type="protein sequence ID" value="GFH25562.1"/>
    <property type="molecule type" value="Genomic_DNA"/>
</dbReference>
<accession>A0A6A0A4G8</accession>
<sequence>PLASPAGCCWVAQAAWPEAFQQPLKELAAGRKVAVPRPHPKFSMQDMERIATQGPVFSDIMLRHVERDSPESASAYNYVPSTVLGDWTYEVEPNWVNLPQLASGSKLGNEVCRSEDCPGEHQIQLSWHWGQDHVQHPLQQFLVACCCLP</sequence>
<organism evidence="1 2">
    <name type="scientific">Haematococcus lacustris</name>
    <name type="common">Green alga</name>
    <name type="synonym">Haematococcus pluvialis</name>
    <dbReference type="NCBI Taxonomy" id="44745"/>
    <lineage>
        <taxon>Eukaryota</taxon>
        <taxon>Viridiplantae</taxon>
        <taxon>Chlorophyta</taxon>
        <taxon>core chlorophytes</taxon>
        <taxon>Chlorophyceae</taxon>
        <taxon>CS clade</taxon>
        <taxon>Chlamydomonadales</taxon>
        <taxon>Haematococcaceae</taxon>
        <taxon>Haematococcus</taxon>
    </lineage>
</organism>
<dbReference type="Proteomes" id="UP000485058">
    <property type="component" value="Unassembled WGS sequence"/>
</dbReference>
<feature type="non-terminal residue" evidence="1">
    <location>
        <position position="1"/>
    </location>
</feature>
<gene>
    <name evidence="1" type="ORF">HaLaN_23547</name>
</gene>